<reference evidence="1" key="1">
    <citation type="journal article" date="2021" name="bioRxiv">
        <title>Whole Genome Assembly and Annotation of Northern Wild Rice, Zizania palustris L., Supports a Whole Genome Duplication in the Zizania Genus.</title>
        <authorList>
            <person name="Haas M."/>
            <person name="Kono T."/>
            <person name="Macchietto M."/>
            <person name="Millas R."/>
            <person name="McGilp L."/>
            <person name="Shao M."/>
            <person name="Duquette J."/>
            <person name="Hirsch C.N."/>
            <person name="Kimball J."/>
        </authorList>
    </citation>
    <scope>NUCLEOTIDE SEQUENCE</scope>
    <source>
        <tissue evidence="1">Fresh leaf tissue</tissue>
    </source>
</reference>
<proteinExistence type="predicted"/>
<accession>A0A8J5RH49</accession>
<dbReference type="AlphaFoldDB" id="A0A8J5RH49"/>
<name>A0A8J5RH49_ZIZPA</name>
<keyword evidence="2" id="KW-1185">Reference proteome</keyword>
<evidence type="ECO:0000313" key="1">
    <source>
        <dbReference type="EMBL" id="KAG8059465.1"/>
    </source>
</evidence>
<protein>
    <submittedName>
        <fullName evidence="1">Uncharacterized protein</fullName>
    </submittedName>
</protein>
<sequence>MAAWRGVALRASVHVRHGVRRHHRLFDAHTRTPYRQIGAERMALQSAWMDQRTNKSRRDRARMHADRRGLRRARAVSCLLGVFRVNLTWRDAGQVDSWVPSAGPDPDPHVAAAFAPRTDAAFAERERNMNHGWLGCAHAAPCGPPGRAPAPAPAPARESCA</sequence>
<dbReference type="EMBL" id="JAAALK010000287">
    <property type="protein sequence ID" value="KAG8059465.1"/>
    <property type="molecule type" value="Genomic_DNA"/>
</dbReference>
<reference evidence="1" key="2">
    <citation type="submission" date="2021-02" db="EMBL/GenBank/DDBJ databases">
        <authorList>
            <person name="Kimball J.A."/>
            <person name="Haas M.W."/>
            <person name="Macchietto M."/>
            <person name="Kono T."/>
            <person name="Duquette J."/>
            <person name="Shao M."/>
        </authorList>
    </citation>
    <scope>NUCLEOTIDE SEQUENCE</scope>
    <source>
        <tissue evidence="1">Fresh leaf tissue</tissue>
    </source>
</reference>
<gene>
    <name evidence="1" type="ORF">GUJ93_ZPchr0002g24172</name>
</gene>
<dbReference type="Proteomes" id="UP000729402">
    <property type="component" value="Unassembled WGS sequence"/>
</dbReference>
<comment type="caution">
    <text evidence="1">The sequence shown here is derived from an EMBL/GenBank/DDBJ whole genome shotgun (WGS) entry which is preliminary data.</text>
</comment>
<organism evidence="1 2">
    <name type="scientific">Zizania palustris</name>
    <name type="common">Northern wild rice</name>
    <dbReference type="NCBI Taxonomy" id="103762"/>
    <lineage>
        <taxon>Eukaryota</taxon>
        <taxon>Viridiplantae</taxon>
        <taxon>Streptophyta</taxon>
        <taxon>Embryophyta</taxon>
        <taxon>Tracheophyta</taxon>
        <taxon>Spermatophyta</taxon>
        <taxon>Magnoliopsida</taxon>
        <taxon>Liliopsida</taxon>
        <taxon>Poales</taxon>
        <taxon>Poaceae</taxon>
        <taxon>BOP clade</taxon>
        <taxon>Oryzoideae</taxon>
        <taxon>Oryzeae</taxon>
        <taxon>Zizaniinae</taxon>
        <taxon>Zizania</taxon>
    </lineage>
</organism>
<evidence type="ECO:0000313" key="2">
    <source>
        <dbReference type="Proteomes" id="UP000729402"/>
    </source>
</evidence>